<reference evidence="2" key="1">
    <citation type="submission" date="2018-06" db="EMBL/GenBank/DDBJ databases">
        <authorList>
            <consortium name="Pathogen Informatics"/>
            <person name="Doyle S."/>
        </authorList>
    </citation>
    <scope>NUCLEOTIDE SEQUENCE [LARGE SCALE GENOMIC DNA]</scope>
    <source>
        <strain evidence="2">NCTC11421</strain>
    </source>
</reference>
<organism evidence="2">
    <name type="scientific">Neisseria gonorrhoeae</name>
    <dbReference type="NCBI Taxonomy" id="485"/>
    <lineage>
        <taxon>Bacteria</taxon>
        <taxon>Pseudomonadati</taxon>
        <taxon>Pseudomonadota</taxon>
        <taxon>Betaproteobacteria</taxon>
        <taxon>Neisseriales</taxon>
        <taxon>Neisseriaceae</taxon>
        <taxon>Neisseria</taxon>
    </lineage>
</organism>
<dbReference type="EMBL" id="UGRI01000001">
    <property type="protein sequence ID" value="SUA24760.1"/>
    <property type="molecule type" value="Genomic_DNA"/>
</dbReference>
<sequence length="61" mass="6661">MLDVGHIVCGLRGVIKLQDPLYFLGNLLVEIVCHAFLVIGRFCGELMISSAFLLLPDRCAG</sequence>
<keyword evidence="1" id="KW-0812">Transmembrane</keyword>
<protein>
    <submittedName>
        <fullName evidence="2">Uncharacterized protein</fullName>
    </submittedName>
</protein>
<proteinExistence type="predicted"/>
<evidence type="ECO:0000313" key="2">
    <source>
        <dbReference type="EMBL" id="SUA24760.1"/>
    </source>
</evidence>
<keyword evidence="1" id="KW-0472">Membrane</keyword>
<keyword evidence="1" id="KW-1133">Transmembrane helix</keyword>
<name>A0A378W0G7_NEIGO</name>
<dbReference type="AlphaFoldDB" id="A0A378W0G7"/>
<evidence type="ECO:0000256" key="1">
    <source>
        <dbReference type="SAM" id="Phobius"/>
    </source>
</evidence>
<accession>A0A378W0G7</accession>
<feature type="transmembrane region" description="Helical" evidence="1">
    <location>
        <begin position="20"/>
        <end position="39"/>
    </location>
</feature>
<gene>
    <name evidence="2" type="ORF">NCTC11421_02764</name>
</gene>